<evidence type="ECO:0000313" key="2">
    <source>
        <dbReference type="EMBL" id="CAK8991500.1"/>
    </source>
</evidence>
<gene>
    <name evidence="2" type="ORF">CCMP2556_LOCUS2482</name>
</gene>
<feature type="signal peptide" evidence="1">
    <location>
        <begin position="1"/>
        <end position="24"/>
    </location>
</feature>
<sequence length="79" mass="8437">MVAPPRELHLWKVLLCFLLRPSCCLEAYVAPSFSAAVGGPFSGAPAILSFTTSAEENWNSFENMAQTVPGLAGHPTCKV</sequence>
<keyword evidence="1" id="KW-0732">Signal</keyword>
<evidence type="ECO:0000313" key="3">
    <source>
        <dbReference type="Proteomes" id="UP001642484"/>
    </source>
</evidence>
<accession>A0ABP0HMY7</accession>
<proteinExistence type="predicted"/>
<dbReference type="EMBL" id="CAXAMN010000936">
    <property type="protein sequence ID" value="CAK8991500.1"/>
    <property type="molecule type" value="Genomic_DNA"/>
</dbReference>
<feature type="chain" id="PRO_5047047200" evidence="1">
    <location>
        <begin position="25"/>
        <end position="79"/>
    </location>
</feature>
<dbReference type="Proteomes" id="UP001642484">
    <property type="component" value="Unassembled WGS sequence"/>
</dbReference>
<reference evidence="2 3" key="1">
    <citation type="submission" date="2024-02" db="EMBL/GenBank/DDBJ databases">
        <authorList>
            <person name="Chen Y."/>
            <person name="Shah S."/>
            <person name="Dougan E. K."/>
            <person name="Thang M."/>
            <person name="Chan C."/>
        </authorList>
    </citation>
    <scope>NUCLEOTIDE SEQUENCE [LARGE SCALE GENOMIC DNA]</scope>
</reference>
<comment type="caution">
    <text evidence="2">The sequence shown here is derived from an EMBL/GenBank/DDBJ whole genome shotgun (WGS) entry which is preliminary data.</text>
</comment>
<keyword evidence="3" id="KW-1185">Reference proteome</keyword>
<protein>
    <submittedName>
        <fullName evidence="2">Uncharacterized protein</fullName>
    </submittedName>
</protein>
<organism evidence="2 3">
    <name type="scientific">Durusdinium trenchii</name>
    <dbReference type="NCBI Taxonomy" id="1381693"/>
    <lineage>
        <taxon>Eukaryota</taxon>
        <taxon>Sar</taxon>
        <taxon>Alveolata</taxon>
        <taxon>Dinophyceae</taxon>
        <taxon>Suessiales</taxon>
        <taxon>Symbiodiniaceae</taxon>
        <taxon>Durusdinium</taxon>
    </lineage>
</organism>
<name>A0ABP0HMY7_9DINO</name>
<evidence type="ECO:0000256" key="1">
    <source>
        <dbReference type="SAM" id="SignalP"/>
    </source>
</evidence>